<dbReference type="SUPFAM" id="SSF160631">
    <property type="entry name" value="SMI1/KNR4-like"/>
    <property type="match status" value="1"/>
</dbReference>
<organism evidence="1 2">
    <name type="scientific">Aliikangiella maris</name>
    <dbReference type="NCBI Taxonomy" id="3162458"/>
    <lineage>
        <taxon>Bacteria</taxon>
        <taxon>Pseudomonadati</taxon>
        <taxon>Pseudomonadota</taxon>
        <taxon>Gammaproteobacteria</taxon>
        <taxon>Oceanospirillales</taxon>
        <taxon>Pleioneaceae</taxon>
        <taxon>Aliikangiella</taxon>
    </lineage>
</organism>
<dbReference type="InterPro" id="IPR037883">
    <property type="entry name" value="Knr4/Smi1-like_sf"/>
</dbReference>
<comment type="caution">
    <text evidence="1">The sequence shown here is derived from an EMBL/GenBank/DDBJ whole genome shotgun (WGS) entry which is preliminary data.</text>
</comment>
<dbReference type="SMART" id="SM00860">
    <property type="entry name" value="SMI1_KNR4"/>
    <property type="match status" value="1"/>
</dbReference>
<accession>A0ABV2BSM3</accession>
<dbReference type="EMBL" id="JBEVCJ010000006">
    <property type="protein sequence ID" value="MET1254899.1"/>
    <property type="molecule type" value="Genomic_DNA"/>
</dbReference>
<keyword evidence="2" id="KW-1185">Reference proteome</keyword>
<proteinExistence type="predicted"/>
<gene>
    <name evidence="1" type="ORF">ABVT43_07170</name>
</gene>
<evidence type="ECO:0000313" key="1">
    <source>
        <dbReference type="EMBL" id="MET1254899.1"/>
    </source>
</evidence>
<reference evidence="1 2" key="1">
    <citation type="submission" date="2024-06" db="EMBL/GenBank/DDBJ databases">
        <authorList>
            <person name="Li F."/>
        </authorList>
    </citation>
    <scope>NUCLEOTIDE SEQUENCE [LARGE SCALE GENOMIC DNA]</scope>
    <source>
        <strain evidence="1 2">GXAS 311</strain>
    </source>
</reference>
<dbReference type="Gene3D" id="3.40.1580.10">
    <property type="entry name" value="SMI1/KNR4-like"/>
    <property type="match status" value="1"/>
</dbReference>
<dbReference type="Pfam" id="PF14567">
    <property type="entry name" value="SUKH_5"/>
    <property type="match status" value="1"/>
</dbReference>
<dbReference type="InterPro" id="IPR018958">
    <property type="entry name" value="Knr4/Smi1-like_dom"/>
</dbReference>
<protein>
    <submittedName>
        <fullName evidence="1">SMI1/KNR4 family protein</fullName>
    </submittedName>
</protein>
<name>A0ABV2BSM3_9GAMM</name>
<evidence type="ECO:0000313" key="2">
    <source>
        <dbReference type="Proteomes" id="UP001548189"/>
    </source>
</evidence>
<dbReference type="Proteomes" id="UP001548189">
    <property type="component" value="Unassembled WGS sequence"/>
</dbReference>
<sequence length="134" mass="15535">MKENVIALIQSRAIPQLVENEPPDEDELVEIEEQLLMSLPYDLREFLLLVSHHILGAIEPVTATDPNQHTFLPEVAALAWDQGLPREYLPICQLGDNYYCINSSGEIYYWQAGELTDDYWENIWDWCEAIWLAN</sequence>